<dbReference type="Gene3D" id="3.30.700.10">
    <property type="entry name" value="Glycoprotein, Type 4 Pilin"/>
    <property type="match status" value="1"/>
</dbReference>
<organism evidence="2 3">
    <name type="scientific">Pseudoalteromonas luteoviolacea DSM 6061</name>
    <dbReference type="NCBI Taxonomy" id="1365250"/>
    <lineage>
        <taxon>Bacteria</taxon>
        <taxon>Pseudomonadati</taxon>
        <taxon>Pseudomonadota</taxon>
        <taxon>Gammaproteobacteria</taxon>
        <taxon>Alteromonadales</taxon>
        <taxon>Pseudoalteromonadaceae</taxon>
        <taxon>Pseudoalteromonas</taxon>
    </lineage>
</organism>
<evidence type="ECO:0000313" key="3">
    <source>
        <dbReference type="Proteomes" id="UP000076643"/>
    </source>
</evidence>
<sequence length="134" mass="14998">MKVLLIGFFIFTFWFLFSIIYSGRCGYHTAVVYKTSVDITILSEAVKLYSLENNLLPKSLQVLAPKYASEIPLDAWDRGYIYESTSDGYKISSFGSDAAKGGIGASADMHSEMTEEETEKIVKSIERPIWGCND</sequence>
<dbReference type="InterPro" id="IPR013545">
    <property type="entry name" value="T2SS_protein-GspG_C"/>
</dbReference>
<dbReference type="EMBL" id="AUYB01000098">
    <property type="protein sequence ID" value="KZN39860.1"/>
    <property type="molecule type" value="Genomic_DNA"/>
</dbReference>
<protein>
    <recommendedName>
        <fullName evidence="1">Type II secretion system protein GspG C-terminal domain-containing protein</fullName>
    </recommendedName>
</protein>
<accession>A0A166XAB4</accession>
<dbReference type="SUPFAM" id="SSF54523">
    <property type="entry name" value="Pili subunits"/>
    <property type="match status" value="1"/>
</dbReference>
<dbReference type="InterPro" id="IPR045584">
    <property type="entry name" value="Pilin-like"/>
</dbReference>
<reference evidence="2 3" key="1">
    <citation type="submission" date="2013-07" db="EMBL/GenBank/DDBJ databases">
        <title>Comparative Genomic and Metabolomic Analysis of Twelve Strains of Pseudoalteromonas luteoviolacea.</title>
        <authorList>
            <person name="Vynne N.G."/>
            <person name="Mansson M."/>
            <person name="Gram L."/>
        </authorList>
    </citation>
    <scope>NUCLEOTIDE SEQUENCE [LARGE SCALE GENOMIC DNA]</scope>
    <source>
        <strain evidence="2 3">DSM 6061</strain>
    </source>
</reference>
<keyword evidence="3" id="KW-1185">Reference proteome</keyword>
<proteinExistence type="predicted"/>
<evidence type="ECO:0000313" key="2">
    <source>
        <dbReference type="EMBL" id="KZN39860.1"/>
    </source>
</evidence>
<dbReference type="RefSeq" id="WP_063365159.1">
    <property type="nucleotide sequence ID" value="NZ_AQHB01000023.1"/>
</dbReference>
<gene>
    <name evidence="2" type="ORF">N475_13970</name>
</gene>
<name>A0A166XAB4_9GAMM</name>
<dbReference type="PATRIC" id="fig|1365250.3.peg.2023"/>
<dbReference type="AlphaFoldDB" id="A0A166XAB4"/>
<dbReference type="Proteomes" id="UP000076643">
    <property type="component" value="Unassembled WGS sequence"/>
</dbReference>
<evidence type="ECO:0000259" key="1">
    <source>
        <dbReference type="Pfam" id="PF08334"/>
    </source>
</evidence>
<dbReference type="Pfam" id="PF08334">
    <property type="entry name" value="T2SSG"/>
    <property type="match status" value="1"/>
</dbReference>
<feature type="domain" description="Type II secretion system protein GspG C-terminal" evidence="1">
    <location>
        <begin position="30"/>
        <end position="111"/>
    </location>
</feature>
<comment type="caution">
    <text evidence="2">The sequence shown here is derived from an EMBL/GenBank/DDBJ whole genome shotgun (WGS) entry which is preliminary data.</text>
</comment>